<feature type="domain" description="Major facilitator superfamily (MFS) profile" evidence="6">
    <location>
        <begin position="1"/>
        <end position="224"/>
    </location>
</feature>
<keyword evidence="2 5" id="KW-0812">Transmembrane</keyword>
<dbReference type="Pfam" id="PF00083">
    <property type="entry name" value="Sugar_tr"/>
    <property type="match status" value="1"/>
</dbReference>
<dbReference type="GO" id="GO:0022857">
    <property type="term" value="F:transmembrane transporter activity"/>
    <property type="evidence" value="ECO:0007669"/>
    <property type="project" value="InterPro"/>
</dbReference>
<feature type="transmembrane region" description="Helical" evidence="5">
    <location>
        <begin position="108"/>
        <end position="127"/>
    </location>
</feature>
<gene>
    <name evidence="7" type="ORF">L9F63_013555</name>
</gene>
<dbReference type="PANTHER" id="PTHR48021:SF7">
    <property type="entry name" value="RH09188P"/>
    <property type="match status" value="1"/>
</dbReference>
<evidence type="ECO:0000259" key="6">
    <source>
        <dbReference type="PROSITE" id="PS50850"/>
    </source>
</evidence>
<dbReference type="Proteomes" id="UP001233999">
    <property type="component" value="Unassembled WGS sequence"/>
</dbReference>
<dbReference type="InterPro" id="IPR005828">
    <property type="entry name" value="MFS_sugar_transport-like"/>
</dbReference>
<dbReference type="SUPFAM" id="SSF103473">
    <property type="entry name" value="MFS general substrate transporter"/>
    <property type="match status" value="1"/>
</dbReference>
<comment type="subcellular location">
    <subcellularLocation>
        <location evidence="1">Membrane</location>
        <topology evidence="1">Multi-pass membrane protein</topology>
    </subcellularLocation>
</comment>
<accession>A0AAD8A9Y4</accession>
<feature type="transmembrane region" description="Helical" evidence="5">
    <location>
        <begin position="78"/>
        <end position="101"/>
    </location>
</feature>
<evidence type="ECO:0000256" key="5">
    <source>
        <dbReference type="SAM" id="Phobius"/>
    </source>
</evidence>
<feature type="transmembrane region" description="Helical" evidence="5">
    <location>
        <begin position="38"/>
        <end position="58"/>
    </location>
</feature>
<sequence>AERDIQELVKRLADESEERKTNETSPIKELVKPQYLKPFLIIHIFNMFQILCGTNLFVYYSSDIISSLNQHDNLDVNFLLVFTTGVRVFFLTISCFTLVWFDRRTICITSGAGSGAAALAIALAIYMNLFKNWFIFIMLSAYVSFNTFGFFVLPPSMIGELLPSRIRSYAGAYIFTMNDIGMFAATKVFPFLINSAGIQGLFWIFGCSSLICSGFLYLLLPETKDKTLVEIENYFLKKNVLWITRNKGYNEVLCIASEDRH</sequence>
<dbReference type="InterPro" id="IPR036259">
    <property type="entry name" value="MFS_trans_sf"/>
</dbReference>
<comment type="caution">
    <text evidence="7">The sequence shown here is derived from an EMBL/GenBank/DDBJ whole genome shotgun (WGS) entry which is preliminary data.</text>
</comment>
<keyword evidence="8" id="KW-1185">Reference proteome</keyword>
<reference evidence="7" key="1">
    <citation type="journal article" date="2023" name="IScience">
        <title>Live-bearing cockroach genome reveals convergent evolutionary mechanisms linked to viviparity in insects and beyond.</title>
        <authorList>
            <person name="Fouks B."/>
            <person name="Harrison M.C."/>
            <person name="Mikhailova A.A."/>
            <person name="Marchal E."/>
            <person name="English S."/>
            <person name="Carruthers M."/>
            <person name="Jennings E.C."/>
            <person name="Chiamaka E.L."/>
            <person name="Frigard R.A."/>
            <person name="Pippel M."/>
            <person name="Attardo G.M."/>
            <person name="Benoit J.B."/>
            <person name="Bornberg-Bauer E."/>
            <person name="Tobe S.S."/>
        </authorList>
    </citation>
    <scope>NUCLEOTIDE SEQUENCE</scope>
    <source>
        <strain evidence="7">Stay&amp;Tobe</strain>
    </source>
</reference>
<evidence type="ECO:0000313" key="8">
    <source>
        <dbReference type="Proteomes" id="UP001233999"/>
    </source>
</evidence>
<evidence type="ECO:0000256" key="3">
    <source>
        <dbReference type="ARBA" id="ARBA00022989"/>
    </source>
</evidence>
<dbReference type="InterPro" id="IPR050549">
    <property type="entry name" value="MFS_Trehalose_Transporter"/>
</dbReference>
<reference evidence="7" key="2">
    <citation type="submission" date="2023-05" db="EMBL/GenBank/DDBJ databases">
        <authorList>
            <person name="Fouks B."/>
        </authorList>
    </citation>
    <scope>NUCLEOTIDE SEQUENCE</scope>
    <source>
        <strain evidence="7">Stay&amp;Tobe</strain>
        <tissue evidence="7">Testes</tissue>
    </source>
</reference>
<dbReference type="PROSITE" id="PS50850">
    <property type="entry name" value="MFS"/>
    <property type="match status" value="1"/>
</dbReference>
<dbReference type="AlphaFoldDB" id="A0AAD8A9Y4"/>
<name>A0AAD8A9Y4_DIPPU</name>
<feature type="transmembrane region" description="Helical" evidence="5">
    <location>
        <begin position="133"/>
        <end position="154"/>
    </location>
</feature>
<proteinExistence type="predicted"/>
<feature type="non-terminal residue" evidence="7">
    <location>
        <position position="1"/>
    </location>
</feature>
<organism evidence="7 8">
    <name type="scientific">Diploptera punctata</name>
    <name type="common">Pacific beetle cockroach</name>
    <dbReference type="NCBI Taxonomy" id="6984"/>
    <lineage>
        <taxon>Eukaryota</taxon>
        <taxon>Metazoa</taxon>
        <taxon>Ecdysozoa</taxon>
        <taxon>Arthropoda</taxon>
        <taxon>Hexapoda</taxon>
        <taxon>Insecta</taxon>
        <taxon>Pterygota</taxon>
        <taxon>Neoptera</taxon>
        <taxon>Polyneoptera</taxon>
        <taxon>Dictyoptera</taxon>
        <taxon>Blattodea</taxon>
        <taxon>Blaberoidea</taxon>
        <taxon>Blaberidae</taxon>
        <taxon>Diplopterinae</taxon>
        <taxon>Diploptera</taxon>
    </lineage>
</organism>
<dbReference type="Gene3D" id="1.20.1250.20">
    <property type="entry name" value="MFS general substrate transporter like domains"/>
    <property type="match status" value="1"/>
</dbReference>
<dbReference type="EMBL" id="JASPKZ010002688">
    <property type="protein sequence ID" value="KAJ9595147.1"/>
    <property type="molecule type" value="Genomic_DNA"/>
</dbReference>
<feature type="transmembrane region" description="Helical" evidence="5">
    <location>
        <begin position="166"/>
        <end position="189"/>
    </location>
</feature>
<evidence type="ECO:0000256" key="4">
    <source>
        <dbReference type="ARBA" id="ARBA00023136"/>
    </source>
</evidence>
<protein>
    <recommendedName>
        <fullName evidence="6">Major facilitator superfamily (MFS) profile domain-containing protein</fullName>
    </recommendedName>
</protein>
<evidence type="ECO:0000256" key="1">
    <source>
        <dbReference type="ARBA" id="ARBA00004141"/>
    </source>
</evidence>
<dbReference type="InterPro" id="IPR020846">
    <property type="entry name" value="MFS_dom"/>
</dbReference>
<feature type="transmembrane region" description="Helical" evidence="5">
    <location>
        <begin position="201"/>
        <end position="220"/>
    </location>
</feature>
<evidence type="ECO:0000256" key="2">
    <source>
        <dbReference type="ARBA" id="ARBA00022692"/>
    </source>
</evidence>
<keyword evidence="4 5" id="KW-0472">Membrane</keyword>
<dbReference type="GO" id="GO:0016020">
    <property type="term" value="C:membrane"/>
    <property type="evidence" value="ECO:0007669"/>
    <property type="project" value="UniProtKB-SubCell"/>
</dbReference>
<keyword evidence="3 5" id="KW-1133">Transmembrane helix</keyword>
<dbReference type="PANTHER" id="PTHR48021">
    <property type="match status" value="1"/>
</dbReference>
<evidence type="ECO:0000313" key="7">
    <source>
        <dbReference type="EMBL" id="KAJ9595147.1"/>
    </source>
</evidence>